<name>A0AAV1AZC3_VICFA</name>
<accession>A0AAV1AZC3</accession>
<dbReference type="AlphaFoldDB" id="A0AAV1AZC3"/>
<evidence type="ECO:0000313" key="2">
    <source>
        <dbReference type="Proteomes" id="UP001157006"/>
    </source>
</evidence>
<organism evidence="1 2">
    <name type="scientific">Vicia faba</name>
    <name type="common">Broad bean</name>
    <name type="synonym">Faba vulgaris</name>
    <dbReference type="NCBI Taxonomy" id="3906"/>
    <lineage>
        <taxon>Eukaryota</taxon>
        <taxon>Viridiplantae</taxon>
        <taxon>Streptophyta</taxon>
        <taxon>Embryophyta</taxon>
        <taxon>Tracheophyta</taxon>
        <taxon>Spermatophyta</taxon>
        <taxon>Magnoliopsida</taxon>
        <taxon>eudicotyledons</taxon>
        <taxon>Gunneridae</taxon>
        <taxon>Pentapetalae</taxon>
        <taxon>rosids</taxon>
        <taxon>fabids</taxon>
        <taxon>Fabales</taxon>
        <taxon>Fabaceae</taxon>
        <taxon>Papilionoideae</taxon>
        <taxon>50 kb inversion clade</taxon>
        <taxon>NPAAA clade</taxon>
        <taxon>Hologalegina</taxon>
        <taxon>IRL clade</taxon>
        <taxon>Fabeae</taxon>
        <taxon>Vicia</taxon>
    </lineage>
</organism>
<evidence type="ECO:0000313" key="1">
    <source>
        <dbReference type="EMBL" id="CAI8613757.1"/>
    </source>
</evidence>
<dbReference type="Proteomes" id="UP001157006">
    <property type="component" value="Chromosome 5"/>
</dbReference>
<reference evidence="1 2" key="1">
    <citation type="submission" date="2023-01" db="EMBL/GenBank/DDBJ databases">
        <authorList>
            <person name="Kreplak J."/>
        </authorList>
    </citation>
    <scope>NUCLEOTIDE SEQUENCE [LARGE SCALE GENOMIC DNA]</scope>
</reference>
<gene>
    <name evidence="1" type="ORF">VFH_V095840</name>
</gene>
<dbReference type="EMBL" id="OX451740">
    <property type="protein sequence ID" value="CAI8613757.1"/>
    <property type="molecule type" value="Genomic_DNA"/>
</dbReference>
<sequence>MMKLVMLQVSIPLELRFGMEEIIETRLFLMVITHLKILITTVQRKGIRTIPATRDHSELNLAVKGLEPITRHRYGRKLRDQVFYPVMVKTYPALQNNM</sequence>
<protein>
    <submittedName>
        <fullName evidence="1">Uncharacterized protein</fullName>
    </submittedName>
</protein>
<keyword evidence="2" id="KW-1185">Reference proteome</keyword>
<proteinExistence type="predicted"/>